<dbReference type="AlphaFoldDB" id="A0A0D9X2B7"/>
<protein>
    <recommendedName>
        <fullName evidence="1">DUF6598 domain-containing protein</fullName>
    </recommendedName>
</protein>
<dbReference type="Gramene" id="LPERR07G21510.1">
    <property type="protein sequence ID" value="LPERR07G21510.1"/>
    <property type="gene ID" value="LPERR07G21510"/>
</dbReference>
<name>A0A0D9X2B7_9ORYZ</name>
<organism evidence="2 3">
    <name type="scientific">Leersia perrieri</name>
    <dbReference type="NCBI Taxonomy" id="77586"/>
    <lineage>
        <taxon>Eukaryota</taxon>
        <taxon>Viridiplantae</taxon>
        <taxon>Streptophyta</taxon>
        <taxon>Embryophyta</taxon>
        <taxon>Tracheophyta</taxon>
        <taxon>Spermatophyta</taxon>
        <taxon>Magnoliopsida</taxon>
        <taxon>Liliopsida</taxon>
        <taxon>Poales</taxon>
        <taxon>Poaceae</taxon>
        <taxon>BOP clade</taxon>
        <taxon>Oryzoideae</taxon>
        <taxon>Oryzeae</taxon>
        <taxon>Oryzinae</taxon>
        <taxon>Leersia</taxon>
    </lineage>
</organism>
<reference evidence="3" key="2">
    <citation type="submission" date="2013-12" db="EMBL/GenBank/DDBJ databases">
        <authorList>
            <person name="Yu Y."/>
            <person name="Lee S."/>
            <person name="de Baynast K."/>
            <person name="Wissotski M."/>
            <person name="Liu L."/>
            <person name="Talag J."/>
            <person name="Goicoechea J."/>
            <person name="Angelova A."/>
            <person name="Jetty R."/>
            <person name="Kudrna D."/>
            <person name="Golser W."/>
            <person name="Rivera L."/>
            <person name="Zhang J."/>
            <person name="Wing R."/>
        </authorList>
    </citation>
    <scope>NUCLEOTIDE SEQUENCE</scope>
</reference>
<dbReference type="EnsemblPlants" id="LPERR07G21510.1">
    <property type="protein sequence ID" value="LPERR07G21510.1"/>
    <property type="gene ID" value="LPERR07G21510"/>
</dbReference>
<reference evidence="2 3" key="1">
    <citation type="submission" date="2012-08" db="EMBL/GenBank/DDBJ databases">
        <title>Oryza genome evolution.</title>
        <authorList>
            <person name="Wing R.A."/>
        </authorList>
    </citation>
    <scope>NUCLEOTIDE SEQUENCE</scope>
</reference>
<evidence type="ECO:0000313" key="3">
    <source>
        <dbReference type="Proteomes" id="UP000032180"/>
    </source>
</evidence>
<dbReference type="Pfam" id="PF20241">
    <property type="entry name" value="DUF6598"/>
    <property type="match status" value="1"/>
</dbReference>
<dbReference type="PANTHER" id="PTHR33065">
    <property type="entry name" value="OS07G0486400 PROTEIN"/>
    <property type="match status" value="1"/>
</dbReference>
<dbReference type="Proteomes" id="UP000032180">
    <property type="component" value="Chromosome 7"/>
</dbReference>
<dbReference type="HOGENOM" id="CLU_030845_4_0_1"/>
<dbReference type="InterPro" id="IPR046533">
    <property type="entry name" value="DUF6598"/>
</dbReference>
<proteinExistence type="predicted"/>
<sequence length="339" mass="37567">MAEVDGDYTVLEPFFYDEEATISEAAAAAERRERERQEKARKREAAAAHAAALDRIREYDPDEEKYIYTRYHYGDLPVFDLDEVSDVAPMRFTATPCPPGQALRLVTEMVNVLAVRVISPESTLPDEMSLTLTGPHRGLVLFDYVYIEIDLKMKMNDDQQDDKRLSKGLKMINGVLLARYSSKNKAVVQSLTLPSSTTRPCTVQIACSYISDGFEATISVELLHYQGQRGHFCGQITACTSTIQDSILLHDSKLLAAGGVMAADCNGHTAIPLLRRVMAVSLYEMLIVTIVAQSGDGVYKRTIDFTPAVNGGDEARIVCGLTSLLVKVNWSRMNIITDE</sequence>
<evidence type="ECO:0000313" key="2">
    <source>
        <dbReference type="EnsemblPlants" id="LPERR07G21510.1"/>
    </source>
</evidence>
<accession>A0A0D9X2B7</accession>
<feature type="domain" description="DUF6598" evidence="1">
    <location>
        <begin position="122"/>
        <end position="328"/>
    </location>
</feature>
<reference evidence="2" key="3">
    <citation type="submission" date="2015-04" db="UniProtKB">
        <authorList>
            <consortium name="EnsemblPlants"/>
        </authorList>
    </citation>
    <scope>IDENTIFICATION</scope>
</reference>
<dbReference type="eggNOG" id="ENOG502R54Z">
    <property type="taxonomic scope" value="Eukaryota"/>
</dbReference>
<keyword evidence="3" id="KW-1185">Reference proteome</keyword>
<dbReference type="STRING" id="77586.A0A0D9X2B7"/>
<dbReference type="PANTHER" id="PTHR33065:SF206">
    <property type="entry name" value="OS12G0619700 PROTEIN"/>
    <property type="match status" value="1"/>
</dbReference>
<evidence type="ECO:0000259" key="1">
    <source>
        <dbReference type="Pfam" id="PF20241"/>
    </source>
</evidence>